<dbReference type="AlphaFoldDB" id="A0A9Q0KSS0"/>
<keyword evidence="2" id="KW-1185">Reference proteome</keyword>
<proteinExistence type="predicted"/>
<dbReference type="Gene3D" id="2.40.50.140">
    <property type="entry name" value="Nucleic acid-binding proteins"/>
    <property type="match status" value="1"/>
</dbReference>
<comment type="caution">
    <text evidence="1">The sequence shown here is derived from an EMBL/GenBank/DDBJ whole genome shotgun (WGS) entry which is preliminary data.</text>
</comment>
<name>A0A9Q0KSS0_9MAGN</name>
<evidence type="ECO:0000313" key="1">
    <source>
        <dbReference type="EMBL" id="KAJ4975606.1"/>
    </source>
</evidence>
<dbReference type="Proteomes" id="UP001141806">
    <property type="component" value="Unassembled WGS sequence"/>
</dbReference>
<evidence type="ECO:0000313" key="2">
    <source>
        <dbReference type="Proteomes" id="UP001141806"/>
    </source>
</evidence>
<protein>
    <recommendedName>
        <fullName evidence="3">Replication factor A C-terminal domain-containing protein</fullName>
    </recommendedName>
</protein>
<dbReference type="SUPFAM" id="SSF50249">
    <property type="entry name" value="Nucleic acid-binding proteins"/>
    <property type="match status" value="1"/>
</dbReference>
<gene>
    <name evidence="1" type="ORF">NE237_000712</name>
</gene>
<dbReference type="EMBL" id="JAMYWD010000003">
    <property type="protein sequence ID" value="KAJ4975606.1"/>
    <property type="molecule type" value="Genomic_DNA"/>
</dbReference>
<evidence type="ECO:0008006" key="3">
    <source>
        <dbReference type="Google" id="ProtNLM"/>
    </source>
</evidence>
<sequence length="300" mass="33196">MANMWNSGESKRTRGCQIRWMTRIHTLDVGNVMGLSPLPGGEDLDTIKHCILSKITKLALPDCTAAVFRRFSGFSCGARQFSSELVKPLKHITREKERARAREAQILFSLICDHILSVDSSSFAFAELLTCYDERITDKMEGEGPSTVICTVVAVDSTSFCYRVCSVCDKTLPDKGPPVCRFCDIKGFNPGSSGFKRLYRILLSVASENKVFVVICFDRAARVLFGCSADEFFEFSKLNPFSAVAAGKVLEGEMFQMTLSKPKNGNARNIRVVSVFPLRSDFSPAINTLKKLYNVGMGSS</sequence>
<reference evidence="1" key="1">
    <citation type="journal article" date="2023" name="Plant J.">
        <title>The genome of the king protea, Protea cynaroides.</title>
        <authorList>
            <person name="Chang J."/>
            <person name="Duong T.A."/>
            <person name="Schoeman C."/>
            <person name="Ma X."/>
            <person name="Roodt D."/>
            <person name="Barker N."/>
            <person name="Li Z."/>
            <person name="Van de Peer Y."/>
            <person name="Mizrachi E."/>
        </authorList>
    </citation>
    <scope>NUCLEOTIDE SEQUENCE</scope>
    <source>
        <tissue evidence="1">Young leaves</tissue>
    </source>
</reference>
<organism evidence="1 2">
    <name type="scientific">Protea cynaroides</name>
    <dbReference type="NCBI Taxonomy" id="273540"/>
    <lineage>
        <taxon>Eukaryota</taxon>
        <taxon>Viridiplantae</taxon>
        <taxon>Streptophyta</taxon>
        <taxon>Embryophyta</taxon>
        <taxon>Tracheophyta</taxon>
        <taxon>Spermatophyta</taxon>
        <taxon>Magnoliopsida</taxon>
        <taxon>Proteales</taxon>
        <taxon>Proteaceae</taxon>
        <taxon>Protea</taxon>
    </lineage>
</organism>
<dbReference type="OrthoDB" id="1922776at2759"/>
<accession>A0A9Q0KSS0</accession>
<dbReference type="InterPro" id="IPR012340">
    <property type="entry name" value="NA-bd_OB-fold"/>
</dbReference>